<name>K2INM6_9RHOB</name>
<evidence type="ECO:0008006" key="3">
    <source>
        <dbReference type="Google" id="ProtNLM"/>
    </source>
</evidence>
<dbReference type="eggNOG" id="ENOG5031MX4">
    <property type="taxonomic scope" value="Bacteria"/>
</dbReference>
<sequence>MLSAARTIVASLALIGLSGCGSEFLVDYTPVSSETSRAWTVKAIHVDVPEALEVNRINVVIPQEDIVWYGDGEGDKRVQVAAILKEGLAQGSKGLRGPVPVVFDVELIRFHALTPKAFHVAPDGTGVESVRFKIEVRDARTNTVLVPEQIVASDGRALTAVNGGTLGSGERLRIVNKIAETTRGWLGTGPDNRGEFWRMGR</sequence>
<dbReference type="Proteomes" id="UP000006762">
    <property type="component" value="Unassembled WGS sequence"/>
</dbReference>
<dbReference type="PATRIC" id="fig|1208323.3.peg.1700"/>
<keyword evidence="2" id="KW-1185">Reference proteome</keyword>
<dbReference type="AlphaFoldDB" id="K2INM6"/>
<dbReference type="STRING" id="1208323.B30_08233"/>
<dbReference type="PROSITE" id="PS51257">
    <property type="entry name" value="PROKAR_LIPOPROTEIN"/>
    <property type="match status" value="1"/>
</dbReference>
<dbReference type="EMBL" id="AMRK01000004">
    <property type="protein sequence ID" value="EKE71741.1"/>
    <property type="molecule type" value="Genomic_DNA"/>
</dbReference>
<dbReference type="RefSeq" id="WP_009571586.1">
    <property type="nucleotide sequence ID" value="NZ_AMRK01000004.1"/>
</dbReference>
<dbReference type="OrthoDB" id="7836640at2"/>
<dbReference type="InterPro" id="IPR046705">
    <property type="entry name" value="DUF6778"/>
</dbReference>
<accession>K2INM6</accession>
<evidence type="ECO:0000313" key="2">
    <source>
        <dbReference type="Proteomes" id="UP000006762"/>
    </source>
</evidence>
<dbReference type="Pfam" id="PF20569">
    <property type="entry name" value="DUF6778"/>
    <property type="match status" value="1"/>
</dbReference>
<reference evidence="1 2" key="1">
    <citation type="submission" date="2012-09" db="EMBL/GenBank/DDBJ databases">
        <title>Celeribacter baekdonensis B30 Genome Sequencing.</title>
        <authorList>
            <person name="Wang W."/>
        </authorList>
    </citation>
    <scope>NUCLEOTIDE SEQUENCE [LARGE SCALE GENOMIC DNA]</scope>
    <source>
        <strain evidence="1 2">B30</strain>
    </source>
</reference>
<proteinExistence type="predicted"/>
<protein>
    <recommendedName>
        <fullName evidence="3">Lipoprotein</fullName>
    </recommendedName>
</protein>
<comment type="caution">
    <text evidence="1">The sequence shown here is derived from an EMBL/GenBank/DDBJ whole genome shotgun (WGS) entry which is preliminary data.</text>
</comment>
<organism evidence="1 2">
    <name type="scientific">Celeribacter baekdonensis B30</name>
    <dbReference type="NCBI Taxonomy" id="1208323"/>
    <lineage>
        <taxon>Bacteria</taxon>
        <taxon>Pseudomonadati</taxon>
        <taxon>Pseudomonadota</taxon>
        <taxon>Alphaproteobacteria</taxon>
        <taxon>Rhodobacterales</taxon>
        <taxon>Roseobacteraceae</taxon>
        <taxon>Celeribacter</taxon>
    </lineage>
</organism>
<gene>
    <name evidence="1" type="ORF">B30_08233</name>
</gene>
<evidence type="ECO:0000313" key="1">
    <source>
        <dbReference type="EMBL" id="EKE71741.1"/>
    </source>
</evidence>